<dbReference type="EMBL" id="LR593886">
    <property type="protein sequence ID" value="VTR97753.1"/>
    <property type="molecule type" value="Genomic_DNA"/>
</dbReference>
<organism evidence="2 3">
    <name type="scientific">Gemmata massiliana</name>
    <dbReference type="NCBI Taxonomy" id="1210884"/>
    <lineage>
        <taxon>Bacteria</taxon>
        <taxon>Pseudomonadati</taxon>
        <taxon>Planctomycetota</taxon>
        <taxon>Planctomycetia</taxon>
        <taxon>Gemmatales</taxon>
        <taxon>Gemmataceae</taxon>
        <taxon>Gemmata</taxon>
    </lineage>
</organism>
<reference evidence="2 3" key="1">
    <citation type="submission" date="2019-05" db="EMBL/GenBank/DDBJ databases">
        <authorList>
            <consortium name="Science for Life Laboratories"/>
        </authorList>
    </citation>
    <scope>NUCLEOTIDE SEQUENCE [LARGE SCALE GENOMIC DNA]</scope>
    <source>
        <strain evidence="2">Soil9</strain>
    </source>
</reference>
<keyword evidence="2" id="KW-0223">Dioxygenase</keyword>
<name>A0A6P2D9Z6_9BACT</name>
<dbReference type="GO" id="GO:0051213">
    <property type="term" value="F:dioxygenase activity"/>
    <property type="evidence" value="ECO:0007669"/>
    <property type="project" value="UniProtKB-KW"/>
</dbReference>
<gene>
    <name evidence="2" type="ORF">SOIL9_05590</name>
</gene>
<dbReference type="Gene3D" id="3.10.180.10">
    <property type="entry name" value="2,3-Dihydroxybiphenyl 1,2-Dioxygenase, domain 1"/>
    <property type="match status" value="1"/>
</dbReference>
<protein>
    <recommendedName>
        <fullName evidence="1">VOC domain-containing protein</fullName>
    </recommendedName>
</protein>
<proteinExistence type="predicted"/>
<dbReference type="InterPro" id="IPR029068">
    <property type="entry name" value="Glyas_Bleomycin-R_OHBP_Dase"/>
</dbReference>
<keyword evidence="3" id="KW-1185">Reference proteome</keyword>
<dbReference type="SUPFAM" id="SSF54593">
    <property type="entry name" value="Glyoxalase/Bleomycin resistance protein/Dihydroxybiphenyl dioxygenase"/>
    <property type="match status" value="1"/>
</dbReference>
<evidence type="ECO:0000313" key="3">
    <source>
        <dbReference type="Proteomes" id="UP000464178"/>
    </source>
</evidence>
<dbReference type="KEGG" id="gms:SOIL9_05590"/>
<evidence type="ECO:0000313" key="2">
    <source>
        <dbReference type="EMBL" id="VTR97753.1"/>
    </source>
</evidence>
<dbReference type="AlphaFoldDB" id="A0A6P2D9Z6"/>
<evidence type="ECO:0000259" key="1">
    <source>
        <dbReference type="PROSITE" id="PS51819"/>
    </source>
</evidence>
<feature type="domain" description="VOC" evidence="1">
    <location>
        <begin position="5"/>
        <end position="114"/>
    </location>
</feature>
<accession>A0A6P2D9Z6</accession>
<keyword evidence="2" id="KW-0560">Oxidoreductase</keyword>
<dbReference type="InterPro" id="IPR041581">
    <property type="entry name" value="Glyoxalase_6"/>
</dbReference>
<sequence length="123" mass="13072">MILGLRTFIAQVRPEQLDAAKAWYTQFAGTPPYFDQPFYVGFNVGGFELGVHPEGEPGPGGTVAYWGTVDIAAEVARAVSLGATVAQPVQDVGEGIKVATIADPFGNQIGLIQNPHFDVKAVR</sequence>
<dbReference type="RefSeq" id="WP_162671348.1">
    <property type="nucleotide sequence ID" value="NZ_LR593886.1"/>
</dbReference>
<dbReference type="InterPro" id="IPR037523">
    <property type="entry name" value="VOC_core"/>
</dbReference>
<dbReference type="Pfam" id="PF18029">
    <property type="entry name" value="Glyoxalase_6"/>
    <property type="match status" value="1"/>
</dbReference>
<dbReference type="Proteomes" id="UP000464178">
    <property type="component" value="Chromosome"/>
</dbReference>
<dbReference type="PROSITE" id="PS51819">
    <property type="entry name" value="VOC"/>
    <property type="match status" value="1"/>
</dbReference>